<feature type="transmembrane region" description="Helical" evidence="7">
    <location>
        <begin position="163"/>
        <end position="178"/>
    </location>
</feature>
<feature type="transmembrane region" description="Helical" evidence="7">
    <location>
        <begin position="46"/>
        <end position="67"/>
    </location>
</feature>
<proteinExistence type="inferred from homology"/>
<keyword evidence="3" id="KW-1003">Cell membrane</keyword>
<keyword evidence="4 7" id="KW-0812">Transmembrane</keyword>
<evidence type="ECO:0000256" key="7">
    <source>
        <dbReference type="SAM" id="Phobius"/>
    </source>
</evidence>
<dbReference type="EMBL" id="JBHMAF010000196">
    <property type="protein sequence ID" value="MFB9761643.1"/>
    <property type="molecule type" value="Genomic_DNA"/>
</dbReference>
<organism evidence="8 9">
    <name type="scientific">Ectobacillus funiculus</name>
    <dbReference type="NCBI Taxonomy" id="137993"/>
    <lineage>
        <taxon>Bacteria</taxon>
        <taxon>Bacillati</taxon>
        <taxon>Bacillota</taxon>
        <taxon>Bacilli</taxon>
        <taxon>Bacillales</taxon>
        <taxon>Bacillaceae</taxon>
        <taxon>Ectobacillus</taxon>
    </lineage>
</organism>
<feature type="transmembrane region" description="Helical" evidence="7">
    <location>
        <begin position="138"/>
        <end position="156"/>
    </location>
</feature>
<dbReference type="Pfam" id="PF02417">
    <property type="entry name" value="Chromate_transp"/>
    <property type="match status" value="1"/>
</dbReference>
<comment type="similarity">
    <text evidence="2">Belongs to the chromate ion transporter (CHR) (TC 2.A.51) family.</text>
</comment>
<evidence type="ECO:0000256" key="1">
    <source>
        <dbReference type="ARBA" id="ARBA00004651"/>
    </source>
</evidence>
<keyword evidence="9" id="KW-1185">Reference proteome</keyword>
<keyword evidence="6 7" id="KW-0472">Membrane</keyword>
<reference evidence="8 9" key="1">
    <citation type="submission" date="2024-09" db="EMBL/GenBank/DDBJ databases">
        <authorList>
            <person name="Sun Q."/>
            <person name="Mori K."/>
        </authorList>
    </citation>
    <scope>NUCLEOTIDE SEQUENCE [LARGE SCALE GENOMIC DNA]</scope>
    <source>
        <strain evidence="8 9">JCM 11201</strain>
    </source>
</reference>
<sequence length="179" mass="19130">MLLWGLFKTFCMIGLVSFGGGYAMIPVIETEVSRNGWMTTQQFTDAVAIAGMSPGAIATNSAMVVGYQTAGVLGAIVAALGMILPSVVIILLAAVFFNKVHKNKTVQSAFYGLRPVVVGMIIYAAIKLAFSNGMMNSISYYSISAFLLFALSLFALMHLRMHPVYVIILAGLVGVTLYS</sequence>
<dbReference type="PANTHER" id="PTHR43663:SF1">
    <property type="entry name" value="CHROMATE TRANSPORTER"/>
    <property type="match status" value="1"/>
</dbReference>
<dbReference type="InterPro" id="IPR003370">
    <property type="entry name" value="Chromate_transpt"/>
</dbReference>
<feature type="transmembrane region" description="Helical" evidence="7">
    <location>
        <begin position="109"/>
        <end position="126"/>
    </location>
</feature>
<evidence type="ECO:0000256" key="4">
    <source>
        <dbReference type="ARBA" id="ARBA00022692"/>
    </source>
</evidence>
<gene>
    <name evidence="8" type="ORF">ACFFMS_25740</name>
</gene>
<evidence type="ECO:0000256" key="5">
    <source>
        <dbReference type="ARBA" id="ARBA00022989"/>
    </source>
</evidence>
<dbReference type="InterPro" id="IPR052518">
    <property type="entry name" value="CHR_Transporter"/>
</dbReference>
<evidence type="ECO:0000313" key="9">
    <source>
        <dbReference type="Proteomes" id="UP001589609"/>
    </source>
</evidence>
<protein>
    <submittedName>
        <fullName evidence="8">Chromate transporter</fullName>
    </submittedName>
</protein>
<accession>A0ABV5WLV5</accession>
<name>A0ABV5WLV5_9BACI</name>
<comment type="caution">
    <text evidence="8">The sequence shown here is derived from an EMBL/GenBank/DDBJ whole genome shotgun (WGS) entry which is preliminary data.</text>
</comment>
<comment type="subcellular location">
    <subcellularLocation>
        <location evidence="1">Cell membrane</location>
        <topology evidence="1">Multi-pass membrane protein</topology>
    </subcellularLocation>
</comment>
<evidence type="ECO:0000256" key="2">
    <source>
        <dbReference type="ARBA" id="ARBA00005262"/>
    </source>
</evidence>
<feature type="transmembrane region" description="Helical" evidence="7">
    <location>
        <begin position="6"/>
        <end position="25"/>
    </location>
</feature>
<dbReference type="Proteomes" id="UP001589609">
    <property type="component" value="Unassembled WGS sequence"/>
</dbReference>
<feature type="transmembrane region" description="Helical" evidence="7">
    <location>
        <begin position="73"/>
        <end position="97"/>
    </location>
</feature>
<evidence type="ECO:0000313" key="8">
    <source>
        <dbReference type="EMBL" id="MFB9761643.1"/>
    </source>
</evidence>
<evidence type="ECO:0000256" key="6">
    <source>
        <dbReference type="ARBA" id="ARBA00023136"/>
    </source>
</evidence>
<dbReference type="RefSeq" id="WP_379951792.1">
    <property type="nucleotide sequence ID" value="NZ_JBHMAF010000196.1"/>
</dbReference>
<evidence type="ECO:0000256" key="3">
    <source>
        <dbReference type="ARBA" id="ARBA00022475"/>
    </source>
</evidence>
<keyword evidence="5 7" id="KW-1133">Transmembrane helix</keyword>
<dbReference type="PANTHER" id="PTHR43663">
    <property type="entry name" value="CHROMATE TRANSPORT PROTEIN-RELATED"/>
    <property type="match status" value="1"/>
</dbReference>